<dbReference type="STRING" id="47427.A0A2H3EDJ6"/>
<gene>
    <name evidence="1" type="ORF">ARMGADRAFT_1057114</name>
</gene>
<dbReference type="AlphaFoldDB" id="A0A2H3EDJ6"/>
<dbReference type="EMBL" id="KZ293644">
    <property type="protein sequence ID" value="PBL04311.1"/>
    <property type="molecule type" value="Genomic_DNA"/>
</dbReference>
<dbReference type="Proteomes" id="UP000217790">
    <property type="component" value="Unassembled WGS sequence"/>
</dbReference>
<dbReference type="InParanoid" id="A0A2H3EDJ6"/>
<evidence type="ECO:0000313" key="2">
    <source>
        <dbReference type="Proteomes" id="UP000217790"/>
    </source>
</evidence>
<protein>
    <submittedName>
        <fullName evidence="1">Uncharacterized protein</fullName>
    </submittedName>
</protein>
<organism evidence="1 2">
    <name type="scientific">Armillaria gallica</name>
    <name type="common">Bulbous honey fungus</name>
    <name type="synonym">Armillaria bulbosa</name>
    <dbReference type="NCBI Taxonomy" id="47427"/>
    <lineage>
        <taxon>Eukaryota</taxon>
        <taxon>Fungi</taxon>
        <taxon>Dikarya</taxon>
        <taxon>Basidiomycota</taxon>
        <taxon>Agaricomycotina</taxon>
        <taxon>Agaricomycetes</taxon>
        <taxon>Agaricomycetidae</taxon>
        <taxon>Agaricales</taxon>
        <taxon>Marasmiineae</taxon>
        <taxon>Physalacriaceae</taxon>
        <taxon>Armillaria</taxon>
    </lineage>
</organism>
<keyword evidence="2" id="KW-1185">Reference proteome</keyword>
<proteinExistence type="predicted"/>
<name>A0A2H3EDJ6_ARMGA</name>
<dbReference type="OrthoDB" id="10607703at2759"/>
<sequence>MSTKFLCRHAKVLPEDVGPAFANHTHLVQVLRRQSSFQDSDPTRQSSVIPHTRPQTHLFRHGWNRYSKTWAPIEMATRRVGFPVGAESTARCKWPSNSTRLKVLLDLRIIQRFADNCVRTMGSLAIPTLYSHLGTWLRNDAEQWARYMSFNVISLQEIACKSVDARNYTEGSYNNNILLGGDNSSLAIARIPSSVIGNAYFSRPTESLLCISFARGSITIIPQNPHQRRTNRLCHVGLQYLFAQQIGSLYFKEDVSTELQNRPLYLGDEENQLPNARNAELGP</sequence>
<accession>A0A2H3EDJ6</accession>
<reference evidence="2" key="1">
    <citation type="journal article" date="2017" name="Nat. Ecol. Evol.">
        <title>Genome expansion and lineage-specific genetic innovations in the forest pathogenic fungi Armillaria.</title>
        <authorList>
            <person name="Sipos G."/>
            <person name="Prasanna A.N."/>
            <person name="Walter M.C."/>
            <person name="O'Connor E."/>
            <person name="Balint B."/>
            <person name="Krizsan K."/>
            <person name="Kiss B."/>
            <person name="Hess J."/>
            <person name="Varga T."/>
            <person name="Slot J."/>
            <person name="Riley R."/>
            <person name="Boka B."/>
            <person name="Rigling D."/>
            <person name="Barry K."/>
            <person name="Lee J."/>
            <person name="Mihaltcheva S."/>
            <person name="LaButti K."/>
            <person name="Lipzen A."/>
            <person name="Waldron R."/>
            <person name="Moloney N.M."/>
            <person name="Sperisen C."/>
            <person name="Kredics L."/>
            <person name="Vagvoelgyi C."/>
            <person name="Patrignani A."/>
            <person name="Fitzpatrick D."/>
            <person name="Nagy I."/>
            <person name="Doyle S."/>
            <person name="Anderson J.B."/>
            <person name="Grigoriev I.V."/>
            <person name="Gueldener U."/>
            <person name="Muensterkoetter M."/>
            <person name="Nagy L.G."/>
        </authorList>
    </citation>
    <scope>NUCLEOTIDE SEQUENCE [LARGE SCALE GENOMIC DNA]</scope>
    <source>
        <strain evidence="2">Ar21-2</strain>
    </source>
</reference>
<evidence type="ECO:0000313" key="1">
    <source>
        <dbReference type="EMBL" id="PBL04311.1"/>
    </source>
</evidence>